<evidence type="ECO:0000313" key="2">
    <source>
        <dbReference type="EMBL" id="QTD48535.1"/>
    </source>
</evidence>
<dbReference type="PANTHER" id="PTHR16222:SF12">
    <property type="entry name" value="ADP-RIBOSYLGLYCOHYDROLASE-RELATED"/>
    <property type="match status" value="1"/>
</dbReference>
<feature type="binding site" evidence="1">
    <location>
        <position position="53"/>
    </location>
    <ligand>
        <name>Mg(2+)</name>
        <dbReference type="ChEBI" id="CHEBI:18420"/>
        <label>1</label>
    </ligand>
</feature>
<feature type="binding site" evidence="1">
    <location>
        <position position="264"/>
    </location>
    <ligand>
        <name>Mg(2+)</name>
        <dbReference type="ChEBI" id="CHEBI:18420"/>
        <label>1</label>
    </ligand>
</feature>
<keyword evidence="1" id="KW-0479">Metal-binding</keyword>
<dbReference type="InterPro" id="IPR036705">
    <property type="entry name" value="Ribosyl_crysJ1_sf"/>
</dbReference>
<feature type="binding site" evidence="1">
    <location>
        <position position="266"/>
    </location>
    <ligand>
        <name>Mg(2+)</name>
        <dbReference type="ChEBI" id="CHEBI:18420"/>
        <label>1</label>
    </ligand>
</feature>
<feature type="binding site" evidence="1">
    <location>
        <position position="52"/>
    </location>
    <ligand>
        <name>Mg(2+)</name>
        <dbReference type="ChEBI" id="CHEBI:18420"/>
        <label>1</label>
    </ligand>
</feature>
<dbReference type="RefSeq" id="WP_237378192.1">
    <property type="nucleotide sequence ID" value="NZ_CP071793.1"/>
</dbReference>
<dbReference type="Proteomes" id="UP000663929">
    <property type="component" value="Chromosome"/>
</dbReference>
<accession>A0A8A4TPN0</accession>
<comment type="cofactor">
    <cofactor evidence="1">
        <name>Mg(2+)</name>
        <dbReference type="ChEBI" id="CHEBI:18420"/>
    </cofactor>
    <text evidence="1">Binds 2 magnesium ions per subunit.</text>
</comment>
<dbReference type="PANTHER" id="PTHR16222">
    <property type="entry name" value="ADP-RIBOSYLGLYCOHYDROLASE"/>
    <property type="match status" value="1"/>
</dbReference>
<evidence type="ECO:0000313" key="3">
    <source>
        <dbReference type="Proteomes" id="UP000663929"/>
    </source>
</evidence>
<dbReference type="GO" id="GO:0046872">
    <property type="term" value="F:metal ion binding"/>
    <property type="evidence" value="ECO:0007669"/>
    <property type="project" value="UniProtKB-KW"/>
</dbReference>
<dbReference type="InterPro" id="IPR050792">
    <property type="entry name" value="ADP-ribosylglycohydrolase"/>
</dbReference>
<dbReference type="KEGG" id="scor:J3U87_23390"/>
<feature type="binding site" evidence="1">
    <location>
        <position position="51"/>
    </location>
    <ligand>
        <name>Mg(2+)</name>
        <dbReference type="ChEBI" id="CHEBI:18420"/>
        <label>1</label>
    </ligand>
</feature>
<dbReference type="AlphaFoldDB" id="A0A8A4TPN0"/>
<protein>
    <submittedName>
        <fullName evidence="2">ADP-ribosylglycohydrolase family protein</fullName>
    </submittedName>
</protein>
<keyword evidence="3" id="KW-1185">Reference proteome</keyword>
<feature type="binding site" evidence="1">
    <location>
        <position position="267"/>
    </location>
    <ligand>
        <name>Mg(2+)</name>
        <dbReference type="ChEBI" id="CHEBI:18420"/>
        <label>1</label>
    </ligand>
</feature>
<gene>
    <name evidence="2" type="ORF">J3U87_23390</name>
</gene>
<organism evidence="2 3">
    <name type="scientific">Sulfidibacter corallicola</name>
    <dbReference type="NCBI Taxonomy" id="2818388"/>
    <lineage>
        <taxon>Bacteria</taxon>
        <taxon>Pseudomonadati</taxon>
        <taxon>Acidobacteriota</taxon>
        <taxon>Holophagae</taxon>
        <taxon>Acanthopleuribacterales</taxon>
        <taxon>Acanthopleuribacteraceae</taxon>
        <taxon>Sulfidibacter</taxon>
    </lineage>
</organism>
<sequence length="305" mass="32077">MTQADPRYLAARDALNGLSVGDAFGQTFFHTNDRAVWFRDRALAKPPWRWTDDTAMALSIVEILGASGEIDQDALADRFATKYREEPTRGYGGGAHDILAQIGSFTPWPQASSSAFGGTGSMGNGAAMRVAPLGAFFAPDLDQAVVQAEASAEVTHFHTEGKAGAVAVAVAAALACRARTERIERGAAFIDAVAEHLPECHVREGLAEAARLAPDTPIAAVAEKLGNGSRVLAQDTVPLVIWVAAHHLDDYEEALWLAVSAEGDMDTTAAMVGGIVASKVGTEGIPAAWLEAREALPPTALDEGF</sequence>
<proteinExistence type="predicted"/>
<dbReference type="Pfam" id="PF03747">
    <property type="entry name" value="ADP_ribosyl_GH"/>
    <property type="match status" value="1"/>
</dbReference>
<keyword evidence="1" id="KW-0460">Magnesium</keyword>
<dbReference type="EMBL" id="CP071793">
    <property type="protein sequence ID" value="QTD48535.1"/>
    <property type="molecule type" value="Genomic_DNA"/>
</dbReference>
<dbReference type="Gene3D" id="1.10.4080.10">
    <property type="entry name" value="ADP-ribosylation/Crystallin J1"/>
    <property type="match status" value="1"/>
</dbReference>
<dbReference type="InterPro" id="IPR005502">
    <property type="entry name" value="Ribosyl_crysJ1"/>
</dbReference>
<name>A0A8A4TPN0_SULCO</name>
<evidence type="ECO:0000256" key="1">
    <source>
        <dbReference type="PIRSR" id="PIRSR605502-1"/>
    </source>
</evidence>
<reference evidence="2" key="1">
    <citation type="submission" date="2021-03" db="EMBL/GenBank/DDBJ databases">
        <title>Acanthopleuribacteraceae sp. M133.</title>
        <authorList>
            <person name="Wang G."/>
        </authorList>
    </citation>
    <scope>NUCLEOTIDE SEQUENCE</scope>
    <source>
        <strain evidence="2">M133</strain>
    </source>
</reference>
<dbReference type="SUPFAM" id="SSF101478">
    <property type="entry name" value="ADP-ribosylglycohydrolase"/>
    <property type="match status" value="1"/>
</dbReference>